<protein>
    <recommendedName>
        <fullName evidence="1">C2H2-type domain-containing protein</fullName>
    </recommendedName>
</protein>
<gene>
    <name evidence="2" type="ORF">SPHA_42822</name>
</gene>
<dbReference type="Proteomes" id="UP000597762">
    <property type="component" value="Unassembled WGS sequence"/>
</dbReference>
<organism evidence="2 3">
    <name type="scientific">Acanthosepion pharaonis</name>
    <name type="common">Pharaoh cuttlefish</name>
    <name type="synonym">Sepia pharaonis</name>
    <dbReference type="NCBI Taxonomy" id="158019"/>
    <lineage>
        <taxon>Eukaryota</taxon>
        <taxon>Metazoa</taxon>
        <taxon>Spiralia</taxon>
        <taxon>Lophotrochozoa</taxon>
        <taxon>Mollusca</taxon>
        <taxon>Cephalopoda</taxon>
        <taxon>Coleoidea</taxon>
        <taxon>Decapodiformes</taxon>
        <taxon>Sepiida</taxon>
        <taxon>Sepiina</taxon>
        <taxon>Sepiidae</taxon>
        <taxon>Acanthosepion</taxon>
    </lineage>
</organism>
<dbReference type="EMBL" id="CAHIKZ030002112">
    <property type="protein sequence ID" value="CAE1281360.1"/>
    <property type="molecule type" value="Genomic_DNA"/>
</dbReference>
<feature type="domain" description="C2H2-type" evidence="1">
    <location>
        <begin position="120"/>
        <end position="140"/>
    </location>
</feature>
<evidence type="ECO:0000313" key="2">
    <source>
        <dbReference type="EMBL" id="CAE1281360.1"/>
    </source>
</evidence>
<evidence type="ECO:0000313" key="3">
    <source>
        <dbReference type="Proteomes" id="UP000597762"/>
    </source>
</evidence>
<dbReference type="PROSITE" id="PS00028">
    <property type="entry name" value="ZINC_FINGER_C2H2_1"/>
    <property type="match status" value="1"/>
</dbReference>
<dbReference type="OrthoDB" id="6150535at2759"/>
<dbReference type="InterPro" id="IPR013087">
    <property type="entry name" value="Znf_C2H2_type"/>
</dbReference>
<keyword evidence="3" id="KW-1185">Reference proteome</keyword>
<dbReference type="AlphaFoldDB" id="A0A812CQ06"/>
<accession>A0A812CQ06</accession>
<comment type="caution">
    <text evidence="2">The sequence shown here is derived from an EMBL/GenBank/DDBJ whole genome shotgun (WGS) entry which is preliminary data.</text>
</comment>
<sequence length="153" mass="18001">MLARGSVAEPHQKDLVCIREQRHTRNGCIDEDILRRINVTSASFGRFRLQVFSNRNLRLNTNVALHRYVVVSTLLDRIGRHSLYITEVARFEEERRGALEGRRRQRHLQHANSTQGMFPCYLCPRTCRSRIGLLSHLAVHRRQSIEEQRCRQQ</sequence>
<evidence type="ECO:0000259" key="1">
    <source>
        <dbReference type="PROSITE" id="PS00028"/>
    </source>
</evidence>
<reference evidence="2" key="1">
    <citation type="submission" date="2021-01" db="EMBL/GenBank/DDBJ databases">
        <authorList>
            <person name="Li R."/>
            <person name="Bekaert M."/>
        </authorList>
    </citation>
    <scope>NUCLEOTIDE SEQUENCE</scope>
    <source>
        <strain evidence="2">Farmed</strain>
    </source>
</reference>
<proteinExistence type="predicted"/>
<name>A0A812CQ06_ACAPH</name>